<dbReference type="STRING" id="1849047.A0A3D8RLJ0"/>
<keyword evidence="2" id="KW-1185">Reference proteome</keyword>
<dbReference type="CDD" id="cd02440">
    <property type="entry name" value="AdoMet_MTases"/>
    <property type="match status" value="1"/>
</dbReference>
<comment type="caution">
    <text evidence="1">The sequence shown here is derived from an EMBL/GenBank/DDBJ whole genome shotgun (WGS) entry which is preliminary data.</text>
</comment>
<protein>
    <recommendedName>
        <fullName evidence="3">S-adenosyl-L-methionine-dependent methyltransferase</fullName>
    </recommendedName>
</protein>
<proteinExistence type="predicted"/>
<dbReference type="PANTHER" id="PTHR43591">
    <property type="entry name" value="METHYLTRANSFERASE"/>
    <property type="match status" value="1"/>
</dbReference>
<gene>
    <name evidence="1" type="ORF">BP6252_05970</name>
</gene>
<evidence type="ECO:0008006" key="3">
    <source>
        <dbReference type="Google" id="ProtNLM"/>
    </source>
</evidence>
<dbReference type="GO" id="GO:0008168">
    <property type="term" value="F:methyltransferase activity"/>
    <property type="evidence" value="ECO:0007669"/>
    <property type="project" value="TreeGrafter"/>
</dbReference>
<reference evidence="1 2" key="1">
    <citation type="journal article" date="2018" name="IMA Fungus">
        <title>IMA Genome-F 9: Draft genome sequence of Annulohypoxylon stygium, Aspergillus mulundensis, Berkeleyomyces basicola (syn. Thielaviopsis basicola), Ceratocystis smalleyi, two Cercospora beticola strains, Coleophoma cylindrospora, Fusarium fracticaudum, Phialophora cf. hyalina, and Morchella septimelata.</title>
        <authorList>
            <person name="Wingfield B.D."/>
            <person name="Bills G.F."/>
            <person name="Dong Y."/>
            <person name="Huang W."/>
            <person name="Nel W.J."/>
            <person name="Swalarsk-Parry B.S."/>
            <person name="Vaghefi N."/>
            <person name="Wilken P.M."/>
            <person name="An Z."/>
            <person name="de Beer Z.W."/>
            <person name="De Vos L."/>
            <person name="Chen L."/>
            <person name="Duong T.A."/>
            <person name="Gao Y."/>
            <person name="Hammerbacher A."/>
            <person name="Kikkert J.R."/>
            <person name="Li Y."/>
            <person name="Li H."/>
            <person name="Li K."/>
            <person name="Li Q."/>
            <person name="Liu X."/>
            <person name="Ma X."/>
            <person name="Naidoo K."/>
            <person name="Pethybridge S.J."/>
            <person name="Sun J."/>
            <person name="Steenkamp E.T."/>
            <person name="van der Nest M.A."/>
            <person name="van Wyk S."/>
            <person name="Wingfield M.J."/>
            <person name="Xiong C."/>
            <person name="Yue Q."/>
            <person name="Zhang X."/>
        </authorList>
    </citation>
    <scope>NUCLEOTIDE SEQUENCE [LARGE SCALE GENOMIC DNA]</scope>
    <source>
        <strain evidence="1 2">BP6252</strain>
    </source>
</reference>
<evidence type="ECO:0000313" key="1">
    <source>
        <dbReference type="EMBL" id="RDW74828.1"/>
    </source>
</evidence>
<sequence length="324" mass="37347">MQDIDPKNGEVFTDEDSAIKDPRSYDASTYTVWSSRVGKVEENGRTYHAYKDGKYMLPNDETEMNRLDIQHKMWCITLDDKLYLAPLNKSTHRVLDLATGTGIWAVEFAKAYPSAEVLGTDLSLVEPLCVPPNCRFEVDDVEDDWTFPFQFDYIHGRCLASCFKDGPSVVDKAYNALAPGGYFELQDFQLHQADNITQGTALHKWLDCMHQAAAKAGRPWKDKTKNYKKWLLERGFDNVKEETFRWPSNQIWPDSEKEKTLGNWWQLQIDYSVLEAGSTRLFTTYLGWSVEELAAFMALLKKDFRDPNMHIYAPIHVVYGRKPS</sequence>
<dbReference type="Proteomes" id="UP000256645">
    <property type="component" value="Unassembled WGS sequence"/>
</dbReference>
<dbReference type="Pfam" id="PF13489">
    <property type="entry name" value="Methyltransf_23"/>
    <property type="match status" value="1"/>
</dbReference>
<dbReference type="PANTHER" id="PTHR43591:SF102">
    <property type="entry name" value="S-ADENOSYL-L-METHIONINE-DEPENDENT METHYLTRANSFERASE"/>
    <property type="match status" value="1"/>
</dbReference>
<accession>A0A3D8RLJ0</accession>
<dbReference type="OrthoDB" id="2013972at2759"/>
<dbReference type="AlphaFoldDB" id="A0A3D8RLJ0"/>
<dbReference type="InterPro" id="IPR029063">
    <property type="entry name" value="SAM-dependent_MTases_sf"/>
</dbReference>
<organism evidence="1 2">
    <name type="scientific">Coleophoma cylindrospora</name>
    <dbReference type="NCBI Taxonomy" id="1849047"/>
    <lineage>
        <taxon>Eukaryota</taxon>
        <taxon>Fungi</taxon>
        <taxon>Dikarya</taxon>
        <taxon>Ascomycota</taxon>
        <taxon>Pezizomycotina</taxon>
        <taxon>Leotiomycetes</taxon>
        <taxon>Helotiales</taxon>
        <taxon>Dermateaceae</taxon>
        <taxon>Coleophoma</taxon>
    </lineage>
</organism>
<evidence type="ECO:0000313" key="2">
    <source>
        <dbReference type="Proteomes" id="UP000256645"/>
    </source>
</evidence>
<dbReference type="SUPFAM" id="SSF53335">
    <property type="entry name" value="S-adenosyl-L-methionine-dependent methyltransferases"/>
    <property type="match status" value="1"/>
</dbReference>
<dbReference type="Gene3D" id="3.40.50.150">
    <property type="entry name" value="Vaccinia Virus protein VP39"/>
    <property type="match status" value="1"/>
</dbReference>
<dbReference type="EMBL" id="PDLM01000006">
    <property type="protein sequence ID" value="RDW74828.1"/>
    <property type="molecule type" value="Genomic_DNA"/>
</dbReference>
<name>A0A3D8RLJ0_9HELO</name>